<dbReference type="InterPro" id="IPR029063">
    <property type="entry name" value="SAM-dependent_MTases_sf"/>
</dbReference>
<feature type="domain" description="CheR-type methyltransferase" evidence="6">
    <location>
        <begin position="1"/>
        <end position="276"/>
    </location>
</feature>
<evidence type="ECO:0000256" key="1">
    <source>
        <dbReference type="ARBA" id="ARBA00001541"/>
    </source>
</evidence>
<proteinExistence type="predicted"/>
<evidence type="ECO:0000256" key="3">
    <source>
        <dbReference type="ARBA" id="ARBA00022603"/>
    </source>
</evidence>
<dbReference type="InterPro" id="IPR022642">
    <property type="entry name" value="CheR_C"/>
</dbReference>
<gene>
    <name evidence="7" type="ORF">BE08_33320</name>
</gene>
<dbReference type="SUPFAM" id="SSF47757">
    <property type="entry name" value="Chemotaxis receptor methyltransferase CheR, N-terminal domain"/>
    <property type="match status" value="1"/>
</dbReference>
<dbReference type="GO" id="GO:0008983">
    <property type="term" value="F:protein-glutamate O-methyltransferase activity"/>
    <property type="evidence" value="ECO:0007669"/>
    <property type="project" value="UniProtKB-EC"/>
</dbReference>
<dbReference type="GO" id="GO:0032259">
    <property type="term" value="P:methylation"/>
    <property type="evidence" value="ECO:0007669"/>
    <property type="project" value="UniProtKB-KW"/>
</dbReference>
<keyword evidence="3" id="KW-0489">Methyltransferase</keyword>
<comment type="caution">
    <text evidence="7">The sequence shown here is derived from an EMBL/GenBank/DDBJ whole genome shotgun (WGS) entry which is preliminary data.</text>
</comment>
<dbReference type="PANTHER" id="PTHR24422:SF10">
    <property type="entry name" value="CHEMOTAXIS PROTEIN METHYLTRANSFERASE 2"/>
    <property type="match status" value="1"/>
</dbReference>
<protein>
    <recommendedName>
        <fullName evidence="2">protein-glutamate O-methyltransferase</fullName>
        <ecNumber evidence="2">2.1.1.80</ecNumber>
    </recommendedName>
</protein>
<evidence type="ECO:0000256" key="5">
    <source>
        <dbReference type="ARBA" id="ARBA00022691"/>
    </source>
</evidence>
<comment type="catalytic activity">
    <reaction evidence="1">
        <text>L-glutamyl-[protein] + S-adenosyl-L-methionine = [protein]-L-glutamate 5-O-methyl ester + S-adenosyl-L-homocysteine</text>
        <dbReference type="Rhea" id="RHEA:24452"/>
        <dbReference type="Rhea" id="RHEA-COMP:10208"/>
        <dbReference type="Rhea" id="RHEA-COMP:10311"/>
        <dbReference type="ChEBI" id="CHEBI:29973"/>
        <dbReference type="ChEBI" id="CHEBI:57856"/>
        <dbReference type="ChEBI" id="CHEBI:59789"/>
        <dbReference type="ChEBI" id="CHEBI:82795"/>
        <dbReference type="EC" id="2.1.1.80"/>
    </reaction>
</comment>
<dbReference type="SMART" id="SM00138">
    <property type="entry name" value="MeTrc"/>
    <property type="match status" value="1"/>
</dbReference>
<dbReference type="InterPro" id="IPR000780">
    <property type="entry name" value="CheR_MeTrfase"/>
</dbReference>
<dbReference type="Pfam" id="PF01739">
    <property type="entry name" value="CheR"/>
    <property type="match status" value="1"/>
</dbReference>
<sequence>MTSRLPISPQVFAIFSALIAEKIGLHYDAGDRELLGDKLSVRAVEAGFDSLLDYYYFLRYDPAGAAEIDALIDALVVNETYFFRELAQLQVAIAELVAPRAAAGARPRIWSAACASGEEPLTIAMLLAERGLLDRVELVASDVSARMLARARSGVFGPRSIRSNAPPPAFAARWLQVGPDRVTVSPELQRAIDWRRINLLDAAEVASLGRFDVIVCRNVLIYFHDNTARWVVTNLSGALVAGGALLVGVSESLLRLGTALACEERGGVFIYRKTEP</sequence>
<name>A0A150P3B1_SORCE</name>
<dbReference type="AlphaFoldDB" id="A0A150P3B1"/>
<evidence type="ECO:0000256" key="2">
    <source>
        <dbReference type="ARBA" id="ARBA00012534"/>
    </source>
</evidence>
<evidence type="ECO:0000313" key="7">
    <source>
        <dbReference type="EMBL" id="KYF50095.1"/>
    </source>
</evidence>
<dbReference type="PRINTS" id="PR00996">
    <property type="entry name" value="CHERMTFRASE"/>
</dbReference>
<reference evidence="7 8" key="1">
    <citation type="submission" date="2014-02" db="EMBL/GenBank/DDBJ databases">
        <title>The small core and large imbalanced accessory genome model reveals a collaborative survival strategy of Sorangium cellulosum strains in nature.</title>
        <authorList>
            <person name="Han K."/>
            <person name="Peng R."/>
            <person name="Blom J."/>
            <person name="Li Y.-Z."/>
        </authorList>
    </citation>
    <scope>NUCLEOTIDE SEQUENCE [LARGE SCALE GENOMIC DNA]</scope>
    <source>
        <strain evidence="7 8">So0157-25</strain>
    </source>
</reference>
<dbReference type="Proteomes" id="UP000075420">
    <property type="component" value="Unassembled WGS sequence"/>
</dbReference>
<dbReference type="SUPFAM" id="SSF53335">
    <property type="entry name" value="S-adenosyl-L-methionine-dependent methyltransferases"/>
    <property type="match status" value="1"/>
</dbReference>
<dbReference type="PANTHER" id="PTHR24422">
    <property type="entry name" value="CHEMOTAXIS PROTEIN METHYLTRANSFERASE"/>
    <property type="match status" value="1"/>
</dbReference>
<dbReference type="EMBL" id="JELY01003281">
    <property type="protein sequence ID" value="KYF50095.1"/>
    <property type="molecule type" value="Genomic_DNA"/>
</dbReference>
<accession>A0A150P3B1</accession>
<evidence type="ECO:0000259" key="6">
    <source>
        <dbReference type="PROSITE" id="PS50123"/>
    </source>
</evidence>
<dbReference type="Gene3D" id="1.10.155.10">
    <property type="entry name" value="Chemotaxis receptor methyltransferase CheR, N-terminal domain"/>
    <property type="match status" value="1"/>
</dbReference>
<keyword evidence="5" id="KW-0949">S-adenosyl-L-methionine</keyword>
<dbReference type="InterPro" id="IPR036804">
    <property type="entry name" value="CheR_N_sf"/>
</dbReference>
<dbReference type="InterPro" id="IPR050903">
    <property type="entry name" value="Bact_Chemotaxis_MeTrfase"/>
</dbReference>
<dbReference type="Gene3D" id="3.40.50.150">
    <property type="entry name" value="Vaccinia Virus protein VP39"/>
    <property type="match status" value="1"/>
</dbReference>
<evidence type="ECO:0000313" key="8">
    <source>
        <dbReference type="Proteomes" id="UP000075420"/>
    </source>
</evidence>
<dbReference type="EC" id="2.1.1.80" evidence="2"/>
<keyword evidence="4" id="KW-0808">Transferase</keyword>
<dbReference type="PROSITE" id="PS50123">
    <property type="entry name" value="CHER"/>
    <property type="match status" value="1"/>
</dbReference>
<evidence type="ECO:0000256" key="4">
    <source>
        <dbReference type="ARBA" id="ARBA00022679"/>
    </source>
</evidence>
<organism evidence="7 8">
    <name type="scientific">Sorangium cellulosum</name>
    <name type="common">Polyangium cellulosum</name>
    <dbReference type="NCBI Taxonomy" id="56"/>
    <lineage>
        <taxon>Bacteria</taxon>
        <taxon>Pseudomonadati</taxon>
        <taxon>Myxococcota</taxon>
        <taxon>Polyangia</taxon>
        <taxon>Polyangiales</taxon>
        <taxon>Polyangiaceae</taxon>
        <taxon>Sorangium</taxon>
    </lineage>
</organism>